<feature type="domain" description="IstB-like ATP-binding" evidence="1">
    <location>
        <begin position="98"/>
        <end position="258"/>
    </location>
</feature>
<dbReference type="InterPro" id="IPR002611">
    <property type="entry name" value="IstB_ATP-bd"/>
</dbReference>
<name>A0A8S5UY39_9CAUD</name>
<dbReference type="InterPro" id="IPR027417">
    <property type="entry name" value="P-loop_NTPase"/>
</dbReference>
<dbReference type="Gene3D" id="3.40.50.300">
    <property type="entry name" value="P-loop containing nucleotide triphosphate hydrolases"/>
    <property type="match status" value="1"/>
</dbReference>
<accession>A0A8S5UY39</accession>
<dbReference type="GO" id="GO:0005524">
    <property type="term" value="F:ATP binding"/>
    <property type="evidence" value="ECO:0007669"/>
    <property type="project" value="InterPro"/>
</dbReference>
<keyword evidence="2" id="KW-0347">Helicase</keyword>
<dbReference type="EMBL" id="BK016163">
    <property type="protein sequence ID" value="DAF99270.1"/>
    <property type="molecule type" value="Genomic_DNA"/>
</dbReference>
<dbReference type="GO" id="GO:0004386">
    <property type="term" value="F:helicase activity"/>
    <property type="evidence" value="ECO:0007669"/>
    <property type="project" value="UniProtKB-KW"/>
</dbReference>
<keyword evidence="2" id="KW-0067">ATP-binding</keyword>
<dbReference type="PANTHER" id="PTHR30050">
    <property type="entry name" value="CHROMOSOMAL REPLICATION INITIATOR PROTEIN DNAA"/>
    <property type="match status" value="1"/>
</dbReference>
<organism evidence="2">
    <name type="scientific">Siphoviridae sp. ctfza2</name>
    <dbReference type="NCBI Taxonomy" id="2825599"/>
    <lineage>
        <taxon>Viruses</taxon>
        <taxon>Duplodnaviria</taxon>
        <taxon>Heunggongvirae</taxon>
        <taxon>Uroviricota</taxon>
        <taxon>Caudoviricetes</taxon>
    </lineage>
</organism>
<dbReference type="PANTHER" id="PTHR30050:SF10">
    <property type="entry name" value="PHAGE-LIKE ELEMENT PBSX PROTEIN XKDC"/>
    <property type="match status" value="1"/>
</dbReference>
<dbReference type="Pfam" id="PF01695">
    <property type="entry name" value="IstB_IS21"/>
    <property type="match status" value="1"/>
</dbReference>
<evidence type="ECO:0000259" key="1">
    <source>
        <dbReference type="Pfam" id="PF01695"/>
    </source>
</evidence>
<dbReference type="GO" id="GO:0006260">
    <property type="term" value="P:DNA replication"/>
    <property type="evidence" value="ECO:0007669"/>
    <property type="project" value="TreeGrafter"/>
</dbReference>
<keyword evidence="2" id="KW-0378">Hydrolase</keyword>
<sequence>MKGEKIMLESLLRKAPPEVRRKLQNRNTEITFEDIQERRIQAMNEVKGNLTGYDCPICKNEGVIHYLKDGYEFAKPCECMKLRDSLRRIRQSGLGDLLNEYTFDKFQTESPWQEAVKNSALKFLEDHDRKWFFIGGQVGAGKTHLCTAIVGEFLKRGISAKYMLWRDEALKLKAVVNDDTAYSNLIKPLKTVPVLYIDDFFRTGNDETGRKKAPTQGDINVAFELINYRYNNNLATVLSSELTVDQILFFDEAVGSRIYQRTKEYHWDIAKDPHKNHRLK</sequence>
<evidence type="ECO:0000313" key="2">
    <source>
        <dbReference type="EMBL" id="DAF99270.1"/>
    </source>
</evidence>
<proteinExistence type="predicted"/>
<keyword evidence="2" id="KW-0547">Nucleotide-binding</keyword>
<reference evidence="2" key="1">
    <citation type="journal article" date="2021" name="Proc. Natl. Acad. Sci. U.S.A.">
        <title>A Catalog of Tens of Thousands of Viruses from Human Metagenomes Reveals Hidden Associations with Chronic Diseases.</title>
        <authorList>
            <person name="Tisza M.J."/>
            <person name="Buck C.B."/>
        </authorList>
    </citation>
    <scope>NUCLEOTIDE SEQUENCE</scope>
    <source>
        <strain evidence="2">Ctfza2</strain>
    </source>
</reference>
<dbReference type="SUPFAM" id="SSF52540">
    <property type="entry name" value="P-loop containing nucleoside triphosphate hydrolases"/>
    <property type="match status" value="1"/>
</dbReference>
<protein>
    <submittedName>
        <fullName evidence="2">Replicative helicase</fullName>
    </submittedName>
</protein>